<proteinExistence type="predicted"/>
<dbReference type="Proteomes" id="UP000746612">
    <property type="component" value="Unassembled WGS sequence"/>
</dbReference>
<dbReference type="Gene3D" id="1.25.40.10">
    <property type="entry name" value="Tetratricopeptide repeat domain"/>
    <property type="match status" value="2"/>
</dbReference>
<comment type="caution">
    <text evidence="3">The sequence shown here is derived from an EMBL/GenBank/DDBJ whole genome shotgun (WGS) entry which is preliminary data.</text>
</comment>
<accession>A0A9N8NIY4</accession>
<dbReference type="PANTHER" id="PTHR39596">
    <property type="match status" value="1"/>
</dbReference>
<evidence type="ECO:0000256" key="1">
    <source>
        <dbReference type="PROSITE-ProRule" id="PRU00339"/>
    </source>
</evidence>
<feature type="compositionally biased region" description="Acidic residues" evidence="2">
    <location>
        <begin position="55"/>
        <end position="79"/>
    </location>
</feature>
<dbReference type="EMBL" id="CAJPIJ010000116">
    <property type="protein sequence ID" value="CAG1979866.1"/>
    <property type="molecule type" value="Genomic_DNA"/>
</dbReference>
<feature type="repeat" description="TPR" evidence="1">
    <location>
        <begin position="1214"/>
        <end position="1247"/>
    </location>
</feature>
<feature type="region of interest" description="Disordered" evidence="2">
    <location>
        <begin position="31"/>
        <end position="79"/>
    </location>
</feature>
<gene>
    <name evidence="3" type="ORF">MDCFG202_LOCUS197988</name>
</gene>
<feature type="region of interest" description="Disordered" evidence="2">
    <location>
        <begin position="998"/>
        <end position="1053"/>
    </location>
</feature>
<dbReference type="InterPro" id="IPR011990">
    <property type="entry name" value="TPR-like_helical_dom_sf"/>
</dbReference>
<protein>
    <recommendedName>
        <fullName evidence="5">Heterokaryon incompatibility domain-containing protein</fullName>
    </recommendedName>
</protein>
<evidence type="ECO:0008006" key="5">
    <source>
        <dbReference type="Google" id="ProtNLM"/>
    </source>
</evidence>
<keyword evidence="1" id="KW-0802">TPR repeat</keyword>
<dbReference type="PANTHER" id="PTHR39596:SF2">
    <property type="entry name" value="HET DOMAIN PROTEIN (AFU_ORTHOLOGUE AFUA_1G17550)-RELATED"/>
    <property type="match status" value="1"/>
</dbReference>
<dbReference type="PROSITE" id="PS50005">
    <property type="entry name" value="TPR"/>
    <property type="match status" value="2"/>
</dbReference>
<feature type="repeat" description="TPR" evidence="1">
    <location>
        <begin position="904"/>
        <end position="937"/>
    </location>
</feature>
<dbReference type="SUPFAM" id="SSF48452">
    <property type="entry name" value="TPR-like"/>
    <property type="match status" value="3"/>
</dbReference>
<evidence type="ECO:0000313" key="4">
    <source>
        <dbReference type="Proteomes" id="UP000746612"/>
    </source>
</evidence>
<dbReference type="Pfam" id="PF13181">
    <property type="entry name" value="TPR_8"/>
    <property type="match status" value="1"/>
</dbReference>
<dbReference type="SMART" id="SM00028">
    <property type="entry name" value="TPR"/>
    <property type="match status" value="4"/>
</dbReference>
<sequence length="2077" mass="232580">MSLSLLHVNPALKASIPQAFRLHGILGKDADYATDSEDEDGDYSDYDDLSHDGFVEEESEEEFDSQDENQDDEKDDEPCAQDEHFVPFTKLDPQSVLLVHVKNHPEGVCSNSVLHQYLWMTDPKVDFSNPRRGFLSQLANICFQAKLRSCMHQDCLKVKDSMNNFAPSCHWKPFREWALTAMSCQASMDDTSKLSRAHTHIARAVSGCFKVLKSFLDRNESLESRFNFNHESPHVDLSEVVNLMYWMTRIQAELGTPPAEISDWDHHFLPFQYTIKSVQKAAHNVEKLGICKNRLWNLVNVSDRKHGDLPDIVTALNTSGRFLAHKHHEKCTPSKCQHAQMDSTKVKQLHKCNNSNCQQKKFPVELLVTNIEVGKSTAWICKLPKQKSSKAIPAKPQLNTRNIPYIAISHVWSDGTGVGVKDAGTVNTCLYEFFAGITAKLGCNSLWWDAISIPQEIKARNKALKTMHSNYVNAEYTVVHDTYLLNFPWKEDGSPCLAIVLSSWFTRGWTALELAMAQKVKVLFRDPDSDSEEPIIKDLDEDILAHSPQTSSRAHWLATCLIQRLRKPVEDVGDLIAVLAPRHTSWARDRSIIASLLAGVPDVDFTVGESDITRHVLGYLGKVPYFCLLHGKPTMAETGGYSWSPATLDDMPVEVAAGMQSIDDDTAGSMLEIDDKGSVWGVCACRPVKKSDVDSFNITAYGDNLAATVKVNLALADWETCLLVRPSAKSKDPRCLLVVPIGILEDGPTIKCRYIGTVLEGNRRLFRAKRNILIGGRDSNDHKPLDAWQALEELMDPDGLDVKFEDGEMVMEQDVHPVGDEITHEESWGDKEVAELGDQLEHLNLDESTSLEDFTPWSLYLALRSKNRSATRFLVSNDVTIDMEDFDDWLGNEDPGARGLPTRARALGLLGDVYMENGQVSNAIQAYKSALDGGDDKEADSEQSTTALQVQLSLGRAYLVSHHQLLHGQTQPTIEDDDNVERAKGLFSSIVSQGQKRGNYRTVTIQKPGDVGDLKQPKPKMGSDDNAPDPSRGLQRRATGAPGLRTANEVEETTRRDERRAIRFLCLELDAAAELIVMAISEFDFIEASKVYRLAIRHFGGVADDFVFEGFRPRWVERKTQKASDKEIRDNNAASIYHRALKRLSTLFKKNHLLILITSLQLGVNYQHRAELPHAATHLLSTLEGLTSHVESSRRRHENFGTQSAIGQNHPLIALTRYHLGEVFLEQERFKKAEPEFESALQIISARGIEARELRNVSRIALASCCLKHEVSNWKKGKEALDLVIADYEELSPTDDLHSRLAIEAQFLLAKAVYASIYEQGDQTNIVNTAVNICYAAMANTKNLATYKEGSDLAEERFLSFLSTLCEDLEYFAESQMHRKKSLEILKEVDGERSLLWLKGAISLVRISGKLRAKAKKDKPEELRESAESEQPLEKAECEDLLQRALKGFEEDLGEYSTKTLKTCSFIGKFYLHHNEMENAEKYCIRAAEGFEKALGSCRLTYKAAYTLGGIYNGNFKYTKAKEMLLKAYEGFKTEAAKQSNSIHTEFIQATMDLADCHASLGGPTNERTAIKYYEEAFKYLLDHGASESHNSHIVRLRQGNLYRQLKDFKMARSLIDEARFFFENPENSASGTETEREVARCEALLRLGELYLDYQRLDMEVHWASGEKLNPEDLINEAQEGLERALGEDDLLTLQATILRGEMCLDCKEPEHDHSEPEKYLLDALTACEKLLPPGTPTAIRIMDRLINYWAGAKHDQEEIERSQAMIEEVKRKKWAALTEGYGADTAVAIMKMTDLKRENLFSHDEVVPEEESDEEREEEEEIDEEIDEEFAEEHVADDEELTLWNQSPVQNLFAGQNQLQEQFGALLRIGIGPIAFQAGVGLQTNVVPAMAIPAMENRAVVDAYGPANYEGNDSNNYAGSVYEDGNSQPQGTMVQQQPAFTEVSPGPQMFDQRTMSPQYFIPPVVQDVAVLPQMAAQTVQNGMQQLVGQTQSVIGGLIPTTQAGFQVGFGFPQQQFAVQGQAGIGQQDAYYAQERQRGNQGQGNGMPDNGQQMYMGASGNVFGFGGQFGFGQGPF</sequence>
<feature type="compositionally biased region" description="Acidic residues" evidence="2">
    <location>
        <begin position="32"/>
        <end position="47"/>
    </location>
</feature>
<evidence type="ECO:0000256" key="2">
    <source>
        <dbReference type="SAM" id="MobiDB-lite"/>
    </source>
</evidence>
<evidence type="ECO:0000313" key="3">
    <source>
        <dbReference type="EMBL" id="CAG1979866.1"/>
    </source>
</evidence>
<dbReference type="InterPro" id="IPR019734">
    <property type="entry name" value="TPR_rpt"/>
</dbReference>
<organism evidence="3 4">
    <name type="scientific">Gibberella zeae</name>
    <name type="common">Wheat head blight fungus</name>
    <name type="synonym">Fusarium graminearum</name>
    <dbReference type="NCBI Taxonomy" id="5518"/>
    <lineage>
        <taxon>Eukaryota</taxon>
        <taxon>Fungi</taxon>
        <taxon>Dikarya</taxon>
        <taxon>Ascomycota</taxon>
        <taxon>Pezizomycotina</taxon>
        <taxon>Sordariomycetes</taxon>
        <taxon>Hypocreomycetidae</taxon>
        <taxon>Hypocreales</taxon>
        <taxon>Nectriaceae</taxon>
        <taxon>Fusarium</taxon>
    </lineage>
</organism>
<reference evidence="3" key="1">
    <citation type="submission" date="2021-03" db="EMBL/GenBank/DDBJ databases">
        <authorList>
            <person name="Alouane T."/>
            <person name="Langin T."/>
            <person name="Bonhomme L."/>
        </authorList>
    </citation>
    <scope>NUCLEOTIDE SEQUENCE</scope>
    <source>
        <strain evidence="3">MDC_Fg202</strain>
    </source>
</reference>
<name>A0A9N8NIY4_GIBZA</name>